<evidence type="ECO:0000259" key="24">
    <source>
        <dbReference type="Pfam" id="PF13087"/>
    </source>
</evidence>
<dbReference type="SUPFAM" id="SSF52540">
    <property type="entry name" value="P-loop containing nucleoside triphosphate hydrolases"/>
    <property type="match status" value="1"/>
</dbReference>
<dbReference type="GO" id="GO:0006260">
    <property type="term" value="P:DNA replication"/>
    <property type="evidence" value="ECO:0007669"/>
    <property type="project" value="UniProtKB-KW"/>
</dbReference>
<evidence type="ECO:0000313" key="25">
    <source>
        <dbReference type="EMBL" id="ORZ07887.1"/>
    </source>
</evidence>
<dbReference type="GO" id="GO:0005634">
    <property type="term" value="C:nucleus"/>
    <property type="evidence" value="ECO:0007669"/>
    <property type="project" value="UniProtKB-SubCell"/>
</dbReference>
<feature type="domain" description="DNA replication factor Dna2 N-terminal" evidence="22">
    <location>
        <begin position="43"/>
        <end position="252"/>
    </location>
</feature>
<accession>A0A1X2I2P9</accession>
<dbReference type="GO" id="GO:0003677">
    <property type="term" value="F:DNA binding"/>
    <property type="evidence" value="ECO:0007669"/>
    <property type="project" value="UniProtKB-KW"/>
</dbReference>
<dbReference type="Pfam" id="PF08696">
    <property type="entry name" value="Dna2"/>
    <property type="match status" value="1"/>
</dbReference>
<dbReference type="Gene3D" id="3.40.50.300">
    <property type="entry name" value="P-loop containing nucleotide triphosphate hydrolases"/>
    <property type="match status" value="2"/>
</dbReference>
<evidence type="ECO:0000256" key="12">
    <source>
        <dbReference type="ARBA" id="ARBA00022806"/>
    </source>
</evidence>
<feature type="domain" description="DUF83" evidence="21">
    <location>
        <begin position="264"/>
        <end position="363"/>
    </location>
</feature>
<evidence type="ECO:0000256" key="19">
    <source>
        <dbReference type="ARBA" id="ARBA00023268"/>
    </source>
</evidence>
<dbReference type="InterPro" id="IPR051827">
    <property type="entry name" value="Cas4_exonuclease"/>
</dbReference>
<evidence type="ECO:0000256" key="16">
    <source>
        <dbReference type="ARBA" id="ARBA00023125"/>
    </source>
</evidence>
<evidence type="ECO:0000256" key="17">
    <source>
        <dbReference type="ARBA" id="ARBA00023204"/>
    </source>
</evidence>
<comment type="similarity">
    <text evidence="3">Belongs to the DNA2/NAM7 helicase family.</text>
</comment>
<dbReference type="PANTHER" id="PTHR36531">
    <property type="entry name" value="CRISPR-ASSOCIATED EXONUCLEASE CAS4"/>
    <property type="match status" value="1"/>
</dbReference>
<evidence type="ECO:0000259" key="23">
    <source>
        <dbReference type="Pfam" id="PF13086"/>
    </source>
</evidence>
<feature type="domain" description="DNA2/NAM7 helicase-like C-terminal" evidence="24">
    <location>
        <begin position="721"/>
        <end position="775"/>
    </location>
</feature>
<dbReference type="EMBL" id="MCGE01000033">
    <property type="protein sequence ID" value="ORZ07887.1"/>
    <property type="molecule type" value="Genomic_DNA"/>
</dbReference>
<evidence type="ECO:0000256" key="9">
    <source>
        <dbReference type="ARBA" id="ARBA00022741"/>
    </source>
</evidence>
<evidence type="ECO:0000256" key="15">
    <source>
        <dbReference type="ARBA" id="ARBA00023014"/>
    </source>
</evidence>
<dbReference type="OrthoDB" id="6513042at2759"/>
<evidence type="ECO:0000256" key="5">
    <source>
        <dbReference type="ARBA" id="ARBA00022485"/>
    </source>
</evidence>
<evidence type="ECO:0000256" key="2">
    <source>
        <dbReference type="ARBA" id="ARBA00004123"/>
    </source>
</evidence>
<keyword evidence="18" id="KW-0539">Nucleus</keyword>
<comment type="cofactor">
    <cofactor evidence="1">
        <name>[4Fe-4S] cluster</name>
        <dbReference type="ChEBI" id="CHEBI:49883"/>
    </cofactor>
</comment>
<dbReference type="GO" id="GO:0051539">
    <property type="term" value="F:4 iron, 4 sulfur cluster binding"/>
    <property type="evidence" value="ECO:0007669"/>
    <property type="project" value="UniProtKB-KW"/>
</dbReference>
<comment type="catalytic activity">
    <reaction evidence="20">
        <text>ATP + H2O = ADP + phosphate + H(+)</text>
        <dbReference type="Rhea" id="RHEA:13065"/>
        <dbReference type="ChEBI" id="CHEBI:15377"/>
        <dbReference type="ChEBI" id="CHEBI:15378"/>
        <dbReference type="ChEBI" id="CHEBI:30616"/>
        <dbReference type="ChEBI" id="CHEBI:43474"/>
        <dbReference type="ChEBI" id="CHEBI:456216"/>
        <dbReference type="EC" id="3.6.4.12"/>
    </reaction>
</comment>
<evidence type="ECO:0000256" key="6">
    <source>
        <dbReference type="ARBA" id="ARBA00022705"/>
    </source>
</evidence>
<keyword evidence="17" id="KW-0234">DNA repair</keyword>
<dbReference type="Pfam" id="PF01930">
    <property type="entry name" value="Cas_Cas4"/>
    <property type="match status" value="1"/>
</dbReference>
<protein>
    <recommendedName>
        <fullName evidence="4">DNA helicase</fullName>
        <ecNumber evidence="4">3.6.4.12</ecNumber>
    </recommendedName>
</protein>
<dbReference type="GO" id="GO:0016887">
    <property type="term" value="F:ATP hydrolysis activity"/>
    <property type="evidence" value="ECO:0007669"/>
    <property type="project" value="RHEA"/>
</dbReference>
<reference evidence="25 26" key="1">
    <citation type="submission" date="2016-07" db="EMBL/GenBank/DDBJ databases">
        <title>Pervasive Adenine N6-methylation of Active Genes in Fungi.</title>
        <authorList>
            <consortium name="DOE Joint Genome Institute"/>
            <person name="Mondo S.J."/>
            <person name="Dannebaum R.O."/>
            <person name="Kuo R.C."/>
            <person name="Labutti K."/>
            <person name="Haridas S."/>
            <person name="Kuo A."/>
            <person name="Salamov A."/>
            <person name="Ahrendt S.R."/>
            <person name="Lipzen A."/>
            <person name="Sullivan W."/>
            <person name="Andreopoulos W.B."/>
            <person name="Clum A."/>
            <person name="Lindquist E."/>
            <person name="Daum C."/>
            <person name="Ramamoorthy G.K."/>
            <person name="Gryganskyi A."/>
            <person name="Culley D."/>
            <person name="Magnuson J.K."/>
            <person name="James T.Y."/>
            <person name="O'Malley M.A."/>
            <person name="Stajich J.E."/>
            <person name="Spatafora J.W."/>
            <person name="Visel A."/>
            <person name="Grigoriev I.V."/>
        </authorList>
    </citation>
    <scope>NUCLEOTIDE SEQUENCE [LARGE SCALE GENOMIC DNA]</scope>
    <source>
        <strain evidence="25 26">NRRL 1336</strain>
    </source>
</reference>
<proteinExistence type="inferred from homology"/>
<keyword evidence="11" id="KW-0378">Hydrolase</keyword>
<dbReference type="GO" id="GO:0003678">
    <property type="term" value="F:DNA helicase activity"/>
    <property type="evidence" value="ECO:0007669"/>
    <property type="project" value="UniProtKB-EC"/>
</dbReference>
<keyword evidence="13" id="KW-0067">ATP-binding</keyword>
<evidence type="ECO:0000256" key="7">
    <source>
        <dbReference type="ARBA" id="ARBA00022722"/>
    </source>
</evidence>
<feature type="non-terminal residue" evidence="25">
    <location>
        <position position="1"/>
    </location>
</feature>
<evidence type="ECO:0000256" key="8">
    <source>
        <dbReference type="ARBA" id="ARBA00022723"/>
    </source>
</evidence>
<dbReference type="CDD" id="cd22318">
    <property type="entry name" value="DNA2_N-like"/>
    <property type="match status" value="1"/>
</dbReference>
<keyword evidence="10" id="KW-0227">DNA damage</keyword>
<evidence type="ECO:0000256" key="20">
    <source>
        <dbReference type="ARBA" id="ARBA00047995"/>
    </source>
</evidence>
<dbReference type="GO" id="GO:0005524">
    <property type="term" value="F:ATP binding"/>
    <property type="evidence" value="ECO:0007669"/>
    <property type="project" value="UniProtKB-KW"/>
</dbReference>
<evidence type="ECO:0000256" key="11">
    <source>
        <dbReference type="ARBA" id="ARBA00022801"/>
    </source>
</evidence>
<keyword evidence="8" id="KW-0479">Metal-binding</keyword>
<dbReference type="GO" id="GO:0046872">
    <property type="term" value="F:metal ion binding"/>
    <property type="evidence" value="ECO:0007669"/>
    <property type="project" value="UniProtKB-KW"/>
</dbReference>
<evidence type="ECO:0000313" key="26">
    <source>
        <dbReference type="Proteomes" id="UP000193560"/>
    </source>
</evidence>
<keyword evidence="6" id="KW-0235">DNA replication</keyword>
<dbReference type="Gene3D" id="3.90.320.10">
    <property type="match status" value="1"/>
</dbReference>
<dbReference type="Pfam" id="PF13087">
    <property type="entry name" value="AAA_12"/>
    <property type="match status" value="1"/>
</dbReference>
<evidence type="ECO:0000256" key="3">
    <source>
        <dbReference type="ARBA" id="ARBA00007913"/>
    </source>
</evidence>
<keyword evidence="15" id="KW-0411">Iron-sulfur</keyword>
<comment type="caution">
    <text evidence="25">The sequence shown here is derived from an EMBL/GenBank/DDBJ whole genome shotgun (WGS) entry which is preliminary data.</text>
</comment>
<dbReference type="Pfam" id="PF13086">
    <property type="entry name" value="AAA_11"/>
    <property type="match status" value="1"/>
</dbReference>
<dbReference type="EC" id="3.6.4.12" evidence="4"/>
<dbReference type="InterPro" id="IPR014808">
    <property type="entry name" value="DNA_replication_fac_Dna2_N"/>
</dbReference>
<comment type="subcellular location">
    <subcellularLocation>
        <location evidence="2">Nucleus</location>
    </subcellularLocation>
</comment>
<keyword evidence="9" id="KW-0547">Nucleotide-binding</keyword>
<keyword evidence="26" id="KW-1185">Reference proteome</keyword>
<dbReference type="InterPro" id="IPR041677">
    <property type="entry name" value="DNA2/NAM7_AAA_11"/>
</dbReference>
<keyword evidence="5" id="KW-0004">4Fe-4S</keyword>
<evidence type="ECO:0000256" key="4">
    <source>
        <dbReference type="ARBA" id="ARBA00012551"/>
    </source>
</evidence>
<evidence type="ECO:0000256" key="1">
    <source>
        <dbReference type="ARBA" id="ARBA00001966"/>
    </source>
</evidence>
<feature type="domain" description="DNA2/NAM7 helicase helicase" evidence="23">
    <location>
        <begin position="617"/>
        <end position="695"/>
    </location>
</feature>
<evidence type="ECO:0000259" key="22">
    <source>
        <dbReference type="Pfam" id="PF08696"/>
    </source>
</evidence>
<dbReference type="InterPro" id="IPR041679">
    <property type="entry name" value="DNA2/NAM7-like_C"/>
</dbReference>
<keyword evidence="14" id="KW-0408">Iron</keyword>
<keyword evidence="12" id="KW-0347">Helicase</keyword>
<dbReference type="Proteomes" id="UP000193560">
    <property type="component" value="Unassembled WGS sequence"/>
</dbReference>
<keyword evidence="19" id="KW-0511">Multifunctional enzyme</keyword>
<organism evidence="25 26">
    <name type="scientific">Absidia repens</name>
    <dbReference type="NCBI Taxonomy" id="90262"/>
    <lineage>
        <taxon>Eukaryota</taxon>
        <taxon>Fungi</taxon>
        <taxon>Fungi incertae sedis</taxon>
        <taxon>Mucoromycota</taxon>
        <taxon>Mucoromycotina</taxon>
        <taxon>Mucoromycetes</taxon>
        <taxon>Mucorales</taxon>
        <taxon>Cunninghamellaceae</taxon>
        <taxon>Absidia</taxon>
    </lineage>
</organism>
<evidence type="ECO:0000256" key="18">
    <source>
        <dbReference type="ARBA" id="ARBA00023242"/>
    </source>
</evidence>
<evidence type="ECO:0000259" key="21">
    <source>
        <dbReference type="Pfam" id="PF01930"/>
    </source>
</evidence>
<evidence type="ECO:0000256" key="13">
    <source>
        <dbReference type="ARBA" id="ARBA00022840"/>
    </source>
</evidence>
<evidence type="ECO:0000256" key="10">
    <source>
        <dbReference type="ARBA" id="ARBA00022763"/>
    </source>
</evidence>
<dbReference type="GO" id="GO:0004518">
    <property type="term" value="F:nuclease activity"/>
    <property type="evidence" value="ECO:0007669"/>
    <property type="project" value="UniProtKB-KW"/>
</dbReference>
<evidence type="ECO:0000256" key="14">
    <source>
        <dbReference type="ARBA" id="ARBA00023004"/>
    </source>
</evidence>
<name>A0A1X2I2P9_9FUNG</name>
<gene>
    <name evidence="25" type="ORF">BCR42DRAFT_336209</name>
</gene>
<keyword evidence="7" id="KW-0540">Nuclease</keyword>
<dbReference type="STRING" id="90262.A0A1X2I2P9"/>
<dbReference type="InterPro" id="IPR027417">
    <property type="entry name" value="P-loop_NTPase"/>
</dbReference>
<dbReference type="InterPro" id="IPR011604">
    <property type="entry name" value="PDDEXK-like_dom_sf"/>
</dbReference>
<dbReference type="InterPro" id="IPR022765">
    <property type="entry name" value="Dna2/Cas4_DUF83"/>
</dbReference>
<dbReference type="GO" id="GO:0006281">
    <property type="term" value="P:DNA repair"/>
    <property type="evidence" value="ECO:0007669"/>
    <property type="project" value="UniProtKB-KW"/>
</dbReference>
<dbReference type="AlphaFoldDB" id="A0A1X2I2P9"/>
<keyword evidence="16" id="KW-0238">DNA-binding</keyword>
<dbReference type="PANTHER" id="PTHR36531:SF6">
    <property type="entry name" value="DNA REPLICATION ATP-DEPENDENT HELICASE_NUCLEASE DNA2"/>
    <property type="match status" value="1"/>
</dbReference>
<sequence>EINDEPQSKKKYKRYTVVYVQLKAYIVNDTQLMEKLLLVDQNHEKRPAKVYLRQDWIHSQISEGDIINICFTSGTDQTTYSWIIDNDHNFLVHYPDRLISCTAVAESFFCLRKSVLQMTTKGVSDFSEPLVHGAIIHETLQYCLKHKNFTTATIQDALKRTINSTMDSLYVIGQDEMTAYGLLEPYVKSIQSFGSVYVGDHPKRAATVKRDMGPTTKENECSTVAIREILDIEEHIWSAAYGLKGMIDATVEMVLSPSKKILTLPFELKTGKVSRNISHRAQTILYTLLMGDRYDIDISTGVLYYSKTNSFYMVPASRSELRSLIMARNDLAAAYQRQATVLPPMIKNFHSCQYCAMNDACVIYHKIMEGGSAATSGLGQWFDDHTGHIDGDAISFYRHWIGLIAMEEKDLDHLRKDIWNESPQKREMIGKCLKNMVVASTQNDDSASNWYTFRRHTNDPDGLSLLNSSIMVGDTIVVSSMQGDLLLGTGFVMQIDPQSVTISLNTPLRHVPVKENDFDLGNHQVFKKWWTMQHNRDSTTYRLDKDEAAGGFALMKSNLVALMTNNPSKKSSSSSSADQEDIHTKLRQLIVESKPPRFARLDEIPFSSSVSDKYLNHLNKDQLTAVQKVMTCKDYALILGMPGTGKTMTTAELIKVLVGQGKSVLLTAYTHNALDNILLKLVEQGVDILRLGNPEKFILVGDQYQLPPIVKDKKASAAGFSTSLFTMLARNHPDAIAFLEYQYRMNKDIMTISSELIYDSKLKCGNDDVANKTLYIPRFDQGLKSIHSGTNDGDKNCHLNDGCWLKDIMDPK</sequence>